<keyword evidence="1 2" id="KW-0597">Phosphoprotein</keyword>
<dbReference type="EMBL" id="PCRP01000021">
    <property type="protein sequence ID" value="PIP23799.1"/>
    <property type="molecule type" value="Genomic_DNA"/>
</dbReference>
<sequence length="121" mass="13747">MKSILLVEDDPFIVDIYKTKFREAGFSVEVAFSGGECLKKLKEKKPDLLLLDLCLPEVEGWEIIETVKKSESLKNLPIIILSNLSQKQEVDKAINLGAERYLIKAHYTPSEVIEEIKSILK</sequence>
<dbReference type="SMART" id="SM00448">
    <property type="entry name" value="REC"/>
    <property type="match status" value="1"/>
</dbReference>
<accession>A0A2G9YX89</accession>
<gene>
    <name evidence="4" type="ORF">COX36_01385</name>
</gene>
<proteinExistence type="predicted"/>
<dbReference type="SUPFAM" id="SSF52172">
    <property type="entry name" value="CheY-like"/>
    <property type="match status" value="1"/>
</dbReference>
<feature type="domain" description="Response regulatory" evidence="3">
    <location>
        <begin position="3"/>
        <end position="119"/>
    </location>
</feature>
<dbReference type="PROSITE" id="PS50110">
    <property type="entry name" value="RESPONSE_REGULATORY"/>
    <property type="match status" value="1"/>
</dbReference>
<dbReference type="Proteomes" id="UP000230273">
    <property type="component" value="Unassembled WGS sequence"/>
</dbReference>
<protein>
    <submittedName>
        <fullName evidence="4">Response regulator</fullName>
    </submittedName>
</protein>
<dbReference type="PANTHER" id="PTHR44591">
    <property type="entry name" value="STRESS RESPONSE REGULATOR PROTEIN 1"/>
    <property type="match status" value="1"/>
</dbReference>
<reference evidence="4 5" key="1">
    <citation type="submission" date="2017-09" db="EMBL/GenBank/DDBJ databases">
        <title>Depth-based differentiation of microbial function through sediment-hosted aquifers and enrichment of novel symbionts in the deep terrestrial subsurface.</title>
        <authorList>
            <person name="Probst A.J."/>
            <person name="Ladd B."/>
            <person name="Jarett J.K."/>
            <person name="Geller-Mcgrath D.E."/>
            <person name="Sieber C.M."/>
            <person name="Emerson J.B."/>
            <person name="Anantharaman K."/>
            <person name="Thomas B.C."/>
            <person name="Malmstrom R."/>
            <person name="Stieglmeier M."/>
            <person name="Klingl A."/>
            <person name="Woyke T."/>
            <person name="Ryan C.M."/>
            <person name="Banfield J.F."/>
        </authorList>
    </citation>
    <scope>NUCLEOTIDE SEQUENCE [LARGE SCALE GENOMIC DNA]</scope>
    <source>
        <strain evidence="4">CG23_combo_of_CG06-09_8_20_14_all_38_19</strain>
    </source>
</reference>
<name>A0A2G9YX89_9BACT</name>
<dbReference type="AlphaFoldDB" id="A0A2G9YX89"/>
<organism evidence="4 5">
    <name type="scientific">Candidatus Nealsonbacteria bacterium CG23_combo_of_CG06-09_8_20_14_all_38_19</name>
    <dbReference type="NCBI Taxonomy" id="1974721"/>
    <lineage>
        <taxon>Bacteria</taxon>
        <taxon>Candidatus Nealsoniibacteriota</taxon>
    </lineage>
</organism>
<feature type="modified residue" description="4-aspartylphosphate" evidence="2">
    <location>
        <position position="52"/>
    </location>
</feature>
<dbReference type="InterPro" id="IPR001789">
    <property type="entry name" value="Sig_transdc_resp-reg_receiver"/>
</dbReference>
<evidence type="ECO:0000256" key="1">
    <source>
        <dbReference type="ARBA" id="ARBA00022553"/>
    </source>
</evidence>
<evidence type="ECO:0000256" key="2">
    <source>
        <dbReference type="PROSITE-ProRule" id="PRU00169"/>
    </source>
</evidence>
<evidence type="ECO:0000259" key="3">
    <source>
        <dbReference type="PROSITE" id="PS50110"/>
    </source>
</evidence>
<evidence type="ECO:0000313" key="5">
    <source>
        <dbReference type="Proteomes" id="UP000230273"/>
    </source>
</evidence>
<comment type="caution">
    <text evidence="4">The sequence shown here is derived from an EMBL/GenBank/DDBJ whole genome shotgun (WGS) entry which is preliminary data.</text>
</comment>
<dbReference type="GO" id="GO:0000160">
    <property type="term" value="P:phosphorelay signal transduction system"/>
    <property type="evidence" value="ECO:0007669"/>
    <property type="project" value="InterPro"/>
</dbReference>
<dbReference type="Pfam" id="PF00072">
    <property type="entry name" value="Response_reg"/>
    <property type="match status" value="1"/>
</dbReference>
<dbReference type="InterPro" id="IPR011006">
    <property type="entry name" value="CheY-like_superfamily"/>
</dbReference>
<dbReference type="PANTHER" id="PTHR44591:SF3">
    <property type="entry name" value="RESPONSE REGULATORY DOMAIN-CONTAINING PROTEIN"/>
    <property type="match status" value="1"/>
</dbReference>
<dbReference type="Gene3D" id="3.40.50.2300">
    <property type="match status" value="1"/>
</dbReference>
<evidence type="ECO:0000313" key="4">
    <source>
        <dbReference type="EMBL" id="PIP23799.1"/>
    </source>
</evidence>
<dbReference type="InterPro" id="IPR050595">
    <property type="entry name" value="Bact_response_regulator"/>
</dbReference>